<evidence type="ECO:0000313" key="2">
    <source>
        <dbReference type="Proteomes" id="UP001153678"/>
    </source>
</evidence>
<keyword evidence="2" id="KW-1185">Reference proteome</keyword>
<dbReference type="AlphaFoldDB" id="A0A9W4SG72"/>
<gene>
    <name evidence="1" type="ORF">FWILDA_LOCUS3041</name>
</gene>
<dbReference type="EMBL" id="CAMKVN010000386">
    <property type="protein sequence ID" value="CAI2167374.1"/>
    <property type="molecule type" value="Genomic_DNA"/>
</dbReference>
<protein>
    <submittedName>
        <fullName evidence="1">10474_t:CDS:1</fullName>
    </submittedName>
</protein>
<evidence type="ECO:0000313" key="1">
    <source>
        <dbReference type="EMBL" id="CAI2167374.1"/>
    </source>
</evidence>
<dbReference type="OrthoDB" id="5588846at2759"/>
<reference evidence="1" key="1">
    <citation type="submission" date="2022-08" db="EMBL/GenBank/DDBJ databases">
        <authorList>
            <person name="Kallberg Y."/>
            <person name="Tangrot J."/>
            <person name="Rosling A."/>
        </authorList>
    </citation>
    <scope>NUCLEOTIDE SEQUENCE</scope>
    <source>
        <strain evidence="1">Wild A</strain>
    </source>
</reference>
<accession>A0A9W4SG72</accession>
<name>A0A9W4SG72_9GLOM</name>
<dbReference type="Proteomes" id="UP001153678">
    <property type="component" value="Unassembled WGS sequence"/>
</dbReference>
<comment type="caution">
    <text evidence="1">The sequence shown here is derived from an EMBL/GenBank/DDBJ whole genome shotgun (WGS) entry which is preliminary data.</text>
</comment>
<organism evidence="1 2">
    <name type="scientific">Funneliformis geosporum</name>
    <dbReference type="NCBI Taxonomy" id="1117311"/>
    <lineage>
        <taxon>Eukaryota</taxon>
        <taxon>Fungi</taxon>
        <taxon>Fungi incertae sedis</taxon>
        <taxon>Mucoromycota</taxon>
        <taxon>Glomeromycotina</taxon>
        <taxon>Glomeromycetes</taxon>
        <taxon>Glomerales</taxon>
        <taxon>Glomeraceae</taxon>
        <taxon>Funneliformis</taxon>
    </lineage>
</organism>
<sequence length="213" mass="25301">MEPPKYDGTIHQEEWVKQIRLFCQLRQITTEQEILKIFEALRKDKFFTIYKNDVKRKLSSMRYILEKDGGCHIKFMKEFLSLCYNAEIINEINKVKKYLNQSLKNNQSLQDEFVDKMENTKSMDELVFASKTLLAPDTLWIIGYESSEYVTSDLCYNWKFRNAKSKEKGSFVKSQDIINIHLDFDDKVVRSHEITFKVGNEALLKVIYHNEEQ</sequence>
<proteinExistence type="predicted"/>